<gene>
    <name evidence="2" type="ORF">GCM10017559_04070</name>
</gene>
<dbReference type="EMBL" id="BAAAWD010000002">
    <property type="protein sequence ID" value="GAA2987458.1"/>
    <property type="molecule type" value="Genomic_DNA"/>
</dbReference>
<name>A0ABN3XQA7_9ACTN</name>
<dbReference type="Proteomes" id="UP001499930">
    <property type="component" value="Unassembled WGS sequence"/>
</dbReference>
<reference evidence="2 3" key="1">
    <citation type="journal article" date="2019" name="Int. J. Syst. Evol. Microbiol.">
        <title>The Global Catalogue of Microorganisms (GCM) 10K type strain sequencing project: providing services to taxonomists for standard genome sequencing and annotation.</title>
        <authorList>
            <consortium name="The Broad Institute Genomics Platform"/>
            <consortium name="The Broad Institute Genome Sequencing Center for Infectious Disease"/>
            <person name="Wu L."/>
            <person name="Ma J."/>
        </authorList>
    </citation>
    <scope>NUCLEOTIDE SEQUENCE [LARGE SCALE GENOMIC DNA]</scope>
    <source>
        <strain evidence="2 3">JCM 3106</strain>
    </source>
</reference>
<dbReference type="RefSeq" id="WP_344887333.1">
    <property type="nucleotide sequence ID" value="NZ_BAAAWD010000002.1"/>
</dbReference>
<organism evidence="2 3">
    <name type="scientific">Streptosporangium longisporum</name>
    <dbReference type="NCBI Taxonomy" id="46187"/>
    <lineage>
        <taxon>Bacteria</taxon>
        <taxon>Bacillati</taxon>
        <taxon>Actinomycetota</taxon>
        <taxon>Actinomycetes</taxon>
        <taxon>Streptosporangiales</taxon>
        <taxon>Streptosporangiaceae</taxon>
        <taxon>Streptosporangium</taxon>
    </lineage>
</organism>
<accession>A0ABN3XQA7</accession>
<protein>
    <submittedName>
        <fullName evidence="2">Uncharacterized protein</fullName>
    </submittedName>
</protein>
<evidence type="ECO:0000256" key="1">
    <source>
        <dbReference type="SAM" id="MobiDB-lite"/>
    </source>
</evidence>
<sequence>MWIGPGAEPWEVYVVKADAGTPGRSAAAGQDPAASCACGPADEQPGETKAPAGADTGAGCC</sequence>
<evidence type="ECO:0000313" key="2">
    <source>
        <dbReference type="EMBL" id="GAA2987458.1"/>
    </source>
</evidence>
<proteinExistence type="predicted"/>
<keyword evidence="3" id="KW-1185">Reference proteome</keyword>
<evidence type="ECO:0000313" key="3">
    <source>
        <dbReference type="Proteomes" id="UP001499930"/>
    </source>
</evidence>
<comment type="caution">
    <text evidence="2">The sequence shown here is derived from an EMBL/GenBank/DDBJ whole genome shotgun (WGS) entry which is preliminary data.</text>
</comment>
<feature type="region of interest" description="Disordered" evidence="1">
    <location>
        <begin position="21"/>
        <end position="61"/>
    </location>
</feature>